<protein>
    <submittedName>
        <fullName evidence="1">Uncharacterized protein</fullName>
    </submittedName>
</protein>
<dbReference type="Proteomes" id="UP000736787">
    <property type="component" value="Unassembled WGS sequence"/>
</dbReference>
<gene>
    <name evidence="1" type="ORF">PC117_g11940</name>
</gene>
<evidence type="ECO:0000313" key="1">
    <source>
        <dbReference type="EMBL" id="KAG2936838.1"/>
    </source>
</evidence>
<accession>A0A8T1D7F9</accession>
<evidence type="ECO:0000313" key="2">
    <source>
        <dbReference type="Proteomes" id="UP000736787"/>
    </source>
</evidence>
<dbReference type="EMBL" id="RCMK01000319">
    <property type="protein sequence ID" value="KAG2936838.1"/>
    <property type="molecule type" value="Genomic_DNA"/>
</dbReference>
<name>A0A8T1D7F9_9STRA</name>
<comment type="caution">
    <text evidence="1">The sequence shown here is derived from an EMBL/GenBank/DDBJ whole genome shotgun (WGS) entry which is preliminary data.</text>
</comment>
<organism evidence="1 2">
    <name type="scientific">Phytophthora cactorum</name>
    <dbReference type="NCBI Taxonomy" id="29920"/>
    <lineage>
        <taxon>Eukaryota</taxon>
        <taxon>Sar</taxon>
        <taxon>Stramenopiles</taxon>
        <taxon>Oomycota</taxon>
        <taxon>Peronosporomycetes</taxon>
        <taxon>Peronosporales</taxon>
        <taxon>Peronosporaceae</taxon>
        <taxon>Phytophthora</taxon>
    </lineage>
</organism>
<proteinExistence type="predicted"/>
<dbReference type="AlphaFoldDB" id="A0A8T1D7F9"/>
<sequence>MRTALQEACFFNLSMPPGMVWERVMASLREAYPEETLSTIPPTP</sequence>
<reference evidence="1" key="1">
    <citation type="submission" date="2018-10" db="EMBL/GenBank/DDBJ databases">
        <title>Effector identification in a new, highly contiguous assembly of the strawberry crown rot pathogen Phytophthora cactorum.</title>
        <authorList>
            <person name="Armitage A.D."/>
            <person name="Nellist C.F."/>
            <person name="Bates H."/>
            <person name="Vickerstaff R.J."/>
            <person name="Harrison R.J."/>
        </authorList>
    </citation>
    <scope>NUCLEOTIDE SEQUENCE</scope>
    <source>
        <strain evidence="1">4040</strain>
    </source>
</reference>